<dbReference type="EMBL" id="JACXAH010000030">
    <property type="protein sequence ID" value="MBD1373602.1"/>
    <property type="molecule type" value="Genomic_DNA"/>
</dbReference>
<evidence type="ECO:0000259" key="1">
    <source>
        <dbReference type="PROSITE" id="PS51186"/>
    </source>
</evidence>
<dbReference type="Pfam" id="PF00583">
    <property type="entry name" value="Acetyltransf_1"/>
    <property type="match status" value="1"/>
</dbReference>
<reference evidence="2" key="1">
    <citation type="submission" date="2020-09" db="EMBL/GenBank/DDBJ databases">
        <title>A novel bacterium of genus Hazenella, isolated from South China Sea.</title>
        <authorList>
            <person name="Huang H."/>
            <person name="Mo K."/>
            <person name="Hu Y."/>
        </authorList>
    </citation>
    <scope>NUCLEOTIDE SEQUENCE</scope>
    <source>
        <strain evidence="2">IB182357</strain>
    </source>
</reference>
<organism evidence="2 3">
    <name type="scientific">Polycladospora coralii</name>
    <dbReference type="NCBI Taxonomy" id="2771432"/>
    <lineage>
        <taxon>Bacteria</taxon>
        <taxon>Bacillati</taxon>
        <taxon>Bacillota</taxon>
        <taxon>Bacilli</taxon>
        <taxon>Bacillales</taxon>
        <taxon>Thermoactinomycetaceae</taxon>
        <taxon>Polycladospora</taxon>
    </lineage>
</organism>
<dbReference type="PROSITE" id="PS51186">
    <property type="entry name" value="GNAT"/>
    <property type="match status" value="1"/>
</dbReference>
<dbReference type="PANTHER" id="PTHR43072">
    <property type="entry name" value="N-ACETYLTRANSFERASE"/>
    <property type="match status" value="1"/>
</dbReference>
<evidence type="ECO:0000313" key="2">
    <source>
        <dbReference type="EMBL" id="MBD1373602.1"/>
    </source>
</evidence>
<comment type="caution">
    <text evidence="2">The sequence shown here is derived from an EMBL/GenBank/DDBJ whole genome shotgun (WGS) entry which is preliminary data.</text>
</comment>
<protein>
    <submittedName>
        <fullName evidence="2">GNAT family N-acetyltransferase</fullName>
    </submittedName>
</protein>
<dbReference type="Gene3D" id="3.40.630.30">
    <property type="match status" value="1"/>
</dbReference>
<sequence>MKIYQTEDVALIAKLNEHVHRLHEIWYPSLFKSYNFTEIKREFEKIIKRPQFCFFMIEDKQVPLGYAWIEKREYVTSAFRQFTKSIYIHQLCVIPEARGQGFGKALMFEIERLAMREGYAQLELDYWVKNQAASDFYSSIGYRVQRQQIVKEMPAFAI</sequence>
<dbReference type="GO" id="GO:0016747">
    <property type="term" value="F:acyltransferase activity, transferring groups other than amino-acyl groups"/>
    <property type="evidence" value="ECO:0007669"/>
    <property type="project" value="InterPro"/>
</dbReference>
<feature type="domain" description="N-acetyltransferase" evidence="1">
    <location>
        <begin position="10"/>
        <end position="158"/>
    </location>
</feature>
<dbReference type="InterPro" id="IPR000182">
    <property type="entry name" value="GNAT_dom"/>
</dbReference>
<evidence type="ECO:0000313" key="3">
    <source>
        <dbReference type="Proteomes" id="UP000661691"/>
    </source>
</evidence>
<dbReference type="SUPFAM" id="SSF55729">
    <property type="entry name" value="Acyl-CoA N-acyltransferases (Nat)"/>
    <property type="match status" value="1"/>
</dbReference>
<proteinExistence type="predicted"/>
<name>A0A926NC90_9BACL</name>
<dbReference type="InterPro" id="IPR016181">
    <property type="entry name" value="Acyl_CoA_acyltransferase"/>
</dbReference>
<accession>A0A926NC90</accession>
<dbReference type="AlphaFoldDB" id="A0A926NC90"/>
<dbReference type="CDD" id="cd04301">
    <property type="entry name" value="NAT_SF"/>
    <property type="match status" value="1"/>
</dbReference>
<gene>
    <name evidence="2" type="ORF">IC620_14740</name>
</gene>
<dbReference type="Proteomes" id="UP000661691">
    <property type="component" value="Unassembled WGS sequence"/>
</dbReference>
<dbReference type="RefSeq" id="WP_191142622.1">
    <property type="nucleotide sequence ID" value="NZ_JACXAH010000030.1"/>
</dbReference>
<keyword evidence="3" id="KW-1185">Reference proteome</keyword>